<name>A1ZY81_MICM2</name>
<dbReference type="Pfam" id="PF13564">
    <property type="entry name" value="DoxX_2"/>
    <property type="match status" value="1"/>
</dbReference>
<evidence type="ECO:0000313" key="7">
    <source>
        <dbReference type="Proteomes" id="UP000004095"/>
    </source>
</evidence>
<gene>
    <name evidence="6" type="ORF">M23134_00599</name>
</gene>
<protein>
    <recommendedName>
        <fullName evidence="8">DoxX family protein</fullName>
    </recommendedName>
</protein>
<reference evidence="6 7" key="1">
    <citation type="submission" date="2007-01" db="EMBL/GenBank/DDBJ databases">
        <authorList>
            <person name="Haygood M."/>
            <person name="Podell S."/>
            <person name="Anderson C."/>
            <person name="Hopkinson B."/>
            <person name="Roe K."/>
            <person name="Barbeau K."/>
            <person name="Gaasterland T."/>
            <person name="Ferriera S."/>
            <person name="Johnson J."/>
            <person name="Kravitz S."/>
            <person name="Beeson K."/>
            <person name="Sutton G."/>
            <person name="Rogers Y.-H."/>
            <person name="Friedman R."/>
            <person name="Frazier M."/>
            <person name="Venter J.C."/>
        </authorList>
    </citation>
    <scope>NUCLEOTIDE SEQUENCE [LARGE SCALE GENOMIC DNA]</scope>
    <source>
        <strain evidence="6 7">ATCC 23134</strain>
    </source>
</reference>
<comment type="caution">
    <text evidence="6">The sequence shown here is derived from an EMBL/GenBank/DDBJ whole genome shotgun (WGS) entry which is preliminary data.</text>
</comment>
<evidence type="ECO:0000313" key="6">
    <source>
        <dbReference type="EMBL" id="EAY24647.1"/>
    </source>
</evidence>
<feature type="transmembrane region" description="Helical" evidence="5">
    <location>
        <begin position="20"/>
        <end position="40"/>
    </location>
</feature>
<evidence type="ECO:0000256" key="1">
    <source>
        <dbReference type="ARBA" id="ARBA00004141"/>
    </source>
</evidence>
<evidence type="ECO:0000256" key="4">
    <source>
        <dbReference type="ARBA" id="ARBA00023136"/>
    </source>
</evidence>
<evidence type="ECO:0000256" key="3">
    <source>
        <dbReference type="ARBA" id="ARBA00022989"/>
    </source>
</evidence>
<sequence>MVNKYQFKLHFIMKKTDLLIYRIATGLLTLIMTFSATMYFTQYEMVSQKFSAAGFATFIIYPMAIAKILGLVAIWTDKSTMLREWAYAGFVFNLLLAIGAHLDVQDGEYIPPIVGLVAVGVSYFYKHKTLKAPASNE</sequence>
<dbReference type="InterPro" id="IPR032808">
    <property type="entry name" value="DoxX"/>
</dbReference>
<accession>A1ZY81</accession>
<proteinExistence type="predicted"/>
<organism evidence="6 7">
    <name type="scientific">Microscilla marina ATCC 23134</name>
    <dbReference type="NCBI Taxonomy" id="313606"/>
    <lineage>
        <taxon>Bacteria</taxon>
        <taxon>Pseudomonadati</taxon>
        <taxon>Bacteroidota</taxon>
        <taxon>Cytophagia</taxon>
        <taxon>Cytophagales</taxon>
        <taxon>Microscillaceae</taxon>
        <taxon>Microscilla</taxon>
    </lineage>
</organism>
<feature type="transmembrane region" description="Helical" evidence="5">
    <location>
        <begin position="109"/>
        <end position="125"/>
    </location>
</feature>
<dbReference type="EMBL" id="AAWS01000064">
    <property type="protein sequence ID" value="EAY24647.1"/>
    <property type="molecule type" value="Genomic_DNA"/>
</dbReference>
<keyword evidence="2 5" id="KW-0812">Transmembrane</keyword>
<dbReference type="AlphaFoldDB" id="A1ZY81"/>
<dbReference type="GO" id="GO:0016020">
    <property type="term" value="C:membrane"/>
    <property type="evidence" value="ECO:0007669"/>
    <property type="project" value="UniProtKB-SubCell"/>
</dbReference>
<evidence type="ECO:0000256" key="5">
    <source>
        <dbReference type="SAM" id="Phobius"/>
    </source>
</evidence>
<comment type="subcellular location">
    <subcellularLocation>
        <location evidence="1">Membrane</location>
        <topology evidence="1">Multi-pass membrane protein</topology>
    </subcellularLocation>
</comment>
<keyword evidence="3 5" id="KW-1133">Transmembrane helix</keyword>
<keyword evidence="7" id="KW-1185">Reference proteome</keyword>
<evidence type="ECO:0008006" key="8">
    <source>
        <dbReference type="Google" id="ProtNLM"/>
    </source>
</evidence>
<feature type="transmembrane region" description="Helical" evidence="5">
    <location>
        <begin position="52"/>
        <end position="73"/>
    </location>
</feature>
<evidence type="ECO:0000256" key="2">
    <source>
        <dbReference type="ARBA" id="ARBA00022692"/>
    </source>
</evidence>
<keyword evidence="4 5" id="KW-0472">Membrane</keyword>
<dbReference type="Proteomes" id="UP000004095">
    <property type="component" value="Unassembled WGS sequence"/>
</dbReference>
<feature type="transmembrane region" description="Helical" evidence="5">
    <location>
        <begin position="85"/>
        <end position="103"/>
    </location>
</feature>